<feature type="signal peptide" evidence="2">
    <location>
        <begin position="1"/>
        <end position="19"/>
    </location>
</feature>
<evidence type="ECO:0000313" key="3">
    <source>
        <dbReference type="EMBL" id="EDN00890.1"/>
    </source>
</evidence>
<dbReference type="RefSeq" id="WP_006571790.1">
    <property type="nucleotide sequence ID" value="NZ_AAXG02000009.1"/>
</dbReference>
<protein>
    <recommendedName>
        <fullName evidence="5">Nucleic acid-binding domain protein</fullName>
    </recommendedName>
</protein>
<keyword evidence="4" id="KW-1185">Reference proteome</keyword>
<organism evidence="3 4">
    <name type="scientific">Pseudoflavonifractor capillosus ATCC 29799</name>
    <dbReference type="NCBI Taxonomy" id="411467"/>
    <lineage>
        <taxon>Bacteria</taxon>
        <taxon>Bacillati</taxon>
        <taxon>Bacillota</taxon>
        <taxon>Clostridia</taxon>
        <taxon>Eubacteriales</taxon>
        <taxon>Oscillospiraceae</taxon>
        <taxon>Pseudoflavonifractor</taxon>
    </lineage>
</organism>
<dbReference type="eggNOG" id="ENOG5032T5B">
    <property type="taxonomic scope" value="Bacteria"/>
</dbReference>
<sequence length="219" mass="23597">MKRKSILLLAGMLLLTCSACGKKEGSWQAESLAPSVVSQQAEAAPEHVPSAESEVSGKEPLPAEGGDGQGDSPVFPAVSPALEEETENPAADLQPDSQEAPAVSVDVDLTTLSSTMVYAEVFNMMMSPDDYIGRTIRMTGIFTVYQDPETKQVYCGVIVEDATACCAQGFDLVMPEERSYPQDYPAPESEITVVGTLQADRTLEEHGIIFLRLEDVTFE</sequence>
<keyword evidence="2" id="KW-0732">Signal</keyword>
<evidence type="ECO:0000256" key="2">
    <source>
        <dbReference type="SAM" id="SignalP"/>
    </source>
</evidence>
<evidence type="ECO:0000313" key="4">
    <source>
        <dbReference type="Proteomes" id="UP000003639"/>
    </source>
</evidence>
<reference evidence="3 4" key="1">
    <citation type="submission" date="2007-04" db="EMBL/GenBank/DDBJ databases">
        <authorList>
            <person name="Fulton L."/>
            <person name="Clifton S."/>
            <person name="Fulton B."/>
            <person name="Xu J."/>
            <person name="Minx P."/>
            <person name="Pepin K.H."/>
            <person name="Johnson M."/>
            <person name="Thiruvilangam P."/>
            <person name="Bhonagiri V."/>
            <person name="Nash W.E."/>
            <person name="Mardis E.R."/>
            <person name="Wilson R.K."/>
        </authorList>
    </citation>
    <scope>NUCLEOTIDE SEQUENCE [LARGE SCALE GENOMIC DNA]</scope>
    <source>
        <strain evidence="3 4">ATCC 29799</strain>
    </source>
</reference>
<reference evidence="3 4" key="2">
    <citation type="submission" date="2007-06" db="EMBL/GenBank/DDBJ databases">
        <title>Draft genome sequence of Pseudoflavonifractor capillosus ATCC 29799.</title>
        <authorList>
            <person name="Sudarsanam P."/>
            <person name="Ley R."/>
            <person name="Guruge J."/>
            <person name="Turnbaugh P.J."/>
            <person name="Mahowald M."/>
            <person name="Liep D."/>
            <person name="Gordon J."/>
        </authorList>
    </citation>
    <scope>NUCLEOTIDE SEQUENCE [LARGE SCALE GENOMIC DNA]</scope>
    <source>
        <strain evidence="3 4">ATCC 29799</strain>
    </source>
</reference>
<feature type="chain" id="PRO_5038365964" description="Nucleic acid-binding domain protein" evidence="2">
    <location>
        <begin position="20"/>
        <end position="219"/>
    </location>
</feature>
<proteinExistence type="predicted"/>
<evidence type="ECO:0008006" key="5">
    <source>
        <dbReference type="Google" id="ProtNLM"/>
    </source>
</evidence>
<dbReference type="STRING" id="411467.BACCAP_01242"/>
<dbReference type="AlphaFoldDB" id="A6NSR3"/>
<evidence type="ECO:0000256" key="1">
    <source>
        <dbReference type="SAM" id="MobiDB-lite"/>
    </source>
</evidence>
<gene>
    <name evidence="3" type="ORF">BACCAP_01242</name>
</gene>
<feature type="region of interest" description="Disordered" evidence="1">
    <location>
        <begin position="28"/>
        <end position="104"/>
    </location>
</feature>
<comment type="caution">
    <text evidence="3">The sequence shown here is derived from an EMBL/GenBank/DDBJ whole genome shotgun (WGS) entry which is preliminary data.</text>
</comment>
<accession>A6NSR3</accession>
<dbReference type="EMBL" id="AAXG02000009">
    <property type="protein sequence ID" value="EDN00890.1"/>
    <property type="molecule type" value="Genomic_DNA"/>
</dbReference>
<name>A6NSR3_9FIRM</name>
<dbReference type="OrthoDB" id="359707at2"/>
<dbReference type="Proteomes" id="UP000003639">
    <property type="component" value="Unassembled WGS sequence"/>
</dbReference>